<dbReference type="RefSeq" id="WP_073341337.1">
    <property type="nucleotide sequence ID" value="NZ_FQVH01000002.1"/>
</dbReference>
<name>A0A1M4TVM2_9THEO</name>
<evidence type="ECO:0000313" key="2">
    <source>
        <dbReference type="EMBL" id="SHE48433.1"/>
    </source>
</evidence>
<feature type="domain" description="CoA-binding" evidence="1">
    <location>
        <begin position="8"/>
        <end position="100"/>
    </location>
</feature>
<dbReference type="STRING" id="1121256.SAMN02746089_00311"/>
<dbReference type="EMBL" id="FQVH01000002">
    <property type="protein sequence ID" value="SHE48433.1"/>
    <property type="molecule type" value="Genomic_DNA"/>
</dbReference>
<dbReference type="Gene3D" id="3.40.50.720">
    <property type="entry name" value="NAD(P)-binding Rossmann-like Domain"/>
    <property type="match status" value="1"/>
</dbReference>
<accession>A0A1M4TVM2</accession>
<dbReference type="InterPro" id="IPR036291">
    <property type="entry name" value="NAD(P)-bd_dom_sf"/>
</dbReference>
<dbReference type="SMART" id="SM00881">
    <property type="entry name" value="CoA_binding"/>
    <property type="match status" value="1"/>
</dbReference>
<evidence type="ECO:0000259" key="1">
    <source>
        <dbReference type="SMART" id="SM00881"/>
    </source>
</evidence>
<evidence type="ECO:0000313" key="3">
    <source>
        <dbReference type="Proteomes" id="UP000184088"/>
    </source>
</evidence>
<dbReference type="Proteomes" id="UP000184088">
    <property type="component" value="Unassembled WGS sequence"/>
</dbReference>
<dbReference type="OrthoDB" id="9804695at2"/>
<proteinExistence type="predicted"/>
<dbReference type="Pfam" id="PF13380">
    <property type="entry name" value="CoA_binding_2"/>
    <property type="match status" value="1"/>
</dbReference>
<gene>
    <name evidence="2" type="ORF">SAMN02746089_00311</name>
</gene>
<dbReference type="SUPFAM" id="SSF51735">
    <property type="entry name" value="NAD(P)-binding Rossmann-fold domains"/>
    <property type="match status" value="1"/>
</dbReference>
<sequence>MYSYIEDALDQKVWAVVGATPNKEKYGYKIYRKLKDNGYEVYPVNPLYESIDGDTCYQNLKSLPVVPRVIDMVVAPKFGMHYVDEAGILGVEYIWFQPGAESDELIEAAKSKGLKVIYNACVLLESK</sequence>
<dbReference type="PANTHER" id="PTHR33303:SF2">
    <property type="entry name" value="COA-BINDING DOMAIN-CONTAINING PROTEIN"/>
    <property type="match status" value="1"/>
</dbReference>
<dbReference type="InterPro" id="IPR003781">
    <property type="entry name" value="CoA-bd"/>
</dbReference>
<reference evidence="2 3" key="1">
    <citation type="submission" date="2016-11" db="EMBL/GenBank/DDBJ databases">
        <authorList>
            <person name="Jaros S."/>
            <person name="Januszkiewicz K."/>
            <person name="Wedrychowicz H."/>
        </authorList>
    </citation>
    <scope>NUCLEOTIDE SEQUENCE [LARGE SCALE GENOMIC DNA]</scope>
    <source>
        <strain evidence="2 3">DSM 17918</strain>
    </source>
</reference>
<organism evidence="2 3">
    <name type="scientific">Caldanaerobius fijiensis DSM 17918</name>
    <dbReference type="NCBI Taxonomy" id="1121256"/>
    <lineage>
        <taxon>Bacteria</taxon>
        <taxon>Bacillati</taxon>
        <taxon>Bacillota</taxon>
        <taxon>Clostridia</taxon>
        <taxon>Thermoanaerobacterales</taxon>
        <taxon>Thermoanaerobacteraceae</taxon>
        <taxon>Caldanaerobius</taxon>
    </lineage>
</organism>
<dbReference type="AlphaFoldDB" id="A0A1M4TVM2"/>
<keyword evidence="3" id="KW-1185">Reference proteome</keyword>
<dbReference type="PANTHER" id="PTHR33303">
    <property type="entry name" value="CYTOPLASMIC PROTEIN-RELATED"/>
    <property type="match status" value="1"/>
</dbReference>
<protein>
    <recommendedName>
        <fullName evidence="1">CoA-binding domain-containing protein</fullName>
    </recommendedName>
</protein>